<dbReference type="InterPro" id="IPR036641">
    <property type="entry name" value="HPT_dom_sf"/>
</dbReference>
<feature type="modified residue" description="4-aspartylphosphate" evidence="11">
    <location>
        <position position="79"/>
    </location>
</feature>
<dbReference type="EMBL" id="JAOVZB010000005">
    <property type="protein sequence ID" value="MCV2403517.1"/>
    <property type="molecule type" value="Genomic_DNA"/>
</dbReference>
<organism evidence="15 16">
    <name type="scientific">Marinomonas sargassi</name>
    <dbReference type="NCBI Taxonomy" id="2984494"/>
    <lineage>
        <taxon>Bacteria</taxon>
        <taxon>Pseudomonadati</taxon>
        <taxon>Pseudomonadota</taxon>
        <taxon>Gammaproteobacteria</taxon>
        <taxon>Oceanospirillales</taxon>
        <taxon>Oceanospirillaceae</taxon>
        <taxon>Marinomonas</taxon>
    </lineage>
</organism>
<evidence type="ECO:0000259" key="13">
    <source>
        <dbReference type="PROSITE" id="PS50110"/>
    </source>
</evidence>
<keyword evidence="5" id="KW-0547">Nucleotide-binding</keyword>
<dbReference type="InterPro" id="IPR008207">
    <property type="entry name" value="Sig_transdc_His_kin_Hpt_dom"/>
</dbReference>
<keyword evidence="9" id="KW-0472">Membrane</keyword>
<dbReference type="Pfam" id="PF01627">
    <property type="entry name" value="Hpt"/>
    <property type="match status" value="1"/>
</dbReference>
<sequence>MQQHQGKTIAAYQIPQDNEILSVSYKGAHLLLAEDNEINQQVAVGMLNYLGITLDLVKTGKDAIDAMKNTTSYDGILMDLHMPEMDGLEATRIIRQNPKWQNIPIIAMTASSTSSDKEQCNKAGMNDHIAKPIMPADLLSKVARWIKTEPSPEKPSLTPQPKTAPLPERRTLKKATYWKEVDAITGLKRLELNQELYYKLLLKFATDYENTPHTLNSLLKQPEDKVSSFVKASQLMHSIKGVAGNLGIVKIHHLAAELEMAYKAGIMVDLSELETKMEMVCSEIHHNLDELQEEKTAEKEELSVSTELLTDLTELKTLLEEYDSEAKQVLNRMLQTYGENTPLKSVSNALEEYQFDQAHQLVEDLEGVLKNL</sequence>
<evidence type="ECO:0000256" key="3">
    <source>
        <dbReference type="ARBA" id="ARBA00022553"/>
    </source>
</evidence>
<dbReference type="Proteomes" id="UP001209713">
    <property type="component" value="Unassembled WGS sequence"/>
</dbReference>
<evidence type="ECO:0000256" key="10">
    <source>
        <dbReference type="PROSITE-ProRule" id="PRU00110"/>
    </source>
</evidence>
<evidence type="ECO:0000256" key="8">
    <source>
        <dbReference type="ARBA" id="ARBA00023012"/>
    </source>
</evidence>
<keyword evidence="3 11" id="KW-0597">Phosphoprotein</keyword>
<comment type="subcellular location">
    <subcellularLocation>
        <location evidence="1">Cell membrane</location>
        <topology evidence="1">Multi-pass membrane protein</topology>
    </subcellularLocation>
</comment>
<feature type="domain" description="Response regulatory" evidence="13">
    <location>
        <begin position="29"/>
        <end position="146"/>
    </location>
</feature>
<dbReference type="Gene3D" id="1.20.120.160">
    <property type="entry name" value="HPT domain"/>
    <property type="match status" value="1"/>
</dbReference>
<keyword evidence="8" id="KW-0902">Two-component regulatory system</keyword>
<evidence type="ECO:0000313" key="15">
    <source>
        <dbReference type="EMBL" id="MCV2403517.1"/>
    </source>
</evidence>
<evidence type="ECO:0000256" key="4">
    <source>
        <dbReference type="ARBA" id="ARBA00022692"/>
    </source>
</evidence>
<dbReference type="InterPro" id="IPR001789">
    <property type="entry name" value="Sig_transdc_resp-reg_receiver"/>
</dbReference>
<reference evidence="15 16" key="1">
    <citation type="submission" date="2022-10" db="EMBL/GenBank/DDBJ databases">
        <title>Marinomonas transparenta sp. nov. and Marinomonas sargassi sp. nov., isolated from marine alga (Sargassum natans (L.) Gaillon).</title>
        <authorList>
            <person name="Wang Y."/>
        </authorList>
    </citation>
    <scope>NUCLEOTIDE SEQUENCE [LARGE SCALE GENOMIC DNA]</scope>
    <source>
        <strain evidence="15 16">C2222</strain>
    </source>
</reference>
<evidence type="ECO:0000256" key="2">
    <source>
        <dbReference type="ARBA" id="ARBA00022475"/>
    </source>
</evidence>
<evidence type="ECO:0000256" key="9">
    <source>
        <dbReference type="ARBA" id="ARBA00023136"/>
    </source>
</evidence>
<accession>A0ABT2YUE3</accession>
<keyword evidence="7" id="KW-1133">Transmembrane helix</keyword>
<evidence type="ECO:0000256" key="12">
    <source>
        <dbReference type="SAM" id="Coils"/>
    </source>
</evidence>
<evidence type="ECO:0000256" key="11">
    <source>
        <dbReference type="PROSITE-ProRule" id="PRU00169"/>
    </source>
</evidence>
<dbReference type="PROSITE" id="PS50894">
    <property type="entry name" value="HPT"/>
    <property type="match status" value="1"/>
</dbReference>
<dbReference type="InterPro" id="IPR011006">
    <property type="entry name" value="CheY-like_superfamily"/>
</dbReference>
<evidence type="ECO:0000256" key="1">
    <source>
        <dbReference type="ARBA" id="ARBA00004651"/>
    </source>
</evidence>
<evidence type="ECO:0000256" key="7">
    <source>
        <dbReference type="ARBA" id="ARBA00022989"/>
    </source>
</evidence>
<keyword evidence="6" id="KW-0067">ATP-binding</keyword>
<feature type="domain" description="HPt" evidence="14">
    <location>
        <begin position="193"/>
        <end position="305"/>
    </location>
</feature>
<dbReference type="PANTHER" id="PTHR45339:SF1">
    <property type="entry name" value="HYBRID SIGNAL TRANSDUCTION HISTIDINE KINASE J"/>
    <property type="match status" value="1"/>
</dbReference>
<feature type="coiled-coil region" evidence="12">
    <location>
        <begin position="281"/>
        <end position="332"/>
    </location>
</feature>
<dbReference type="PANTHER" id="PTHR45339">
    <property type="entry name" value="HYBRID SIGNAL TRANSDUCTION HISTIDINE KINASE J"/>
    <property type="match status" value="1"/>
</dbReference>
<proteinExistence type="predicted"/>
<dbReference type="RefSeq" id="WP_263530896.1">
    <property type="nucleotide sequence ID" value="NZ_JAOVZB010000005.1"/>
</dbReference>
<dbReference type="SMART" id="SM00448">
    <property type="entry name" value="REC"/>
    <property type="match status" value="1"/>
</dbReference>
<evidence type="ECO:0000313" key="16">
    <source>
        <dbReference type="Proteomes" id="UP001209713"/>
    </source>
</evidence>
<dbReference type="Pfam" id="PF00072">
    <property type="entry name" value="Response_reg"/>
    <property type="match status" value="1"/>
</dbReference>
<keyword evidence="16" id="KW-1185">Reference proteome</keyword>
<protein>
    <submittedName>
        <fullName evidence="15">Response regulator</fullName>
    </submittedName>
</protein>
<dbReference type="PROSITE" id="PS50110">
    <property type="entry name" value="RESPONSE_REGULATORY"/>
    <property type="match status" value="1"/>
</dbReference>
<evidence type="ECO:0000256" key="6">
    <source>
        <dbReference type="ARBA" id="ARBA00022840"/>
    </source>
</evidence>
<dbReference type="Gene3D" id="3.40.50.2300">
    <property type="match status" value="1"/>
</dbReference>
<comment type="caution">
    <text evidence="15">The sequence shown here is derived from an EMBL/GenBank/DDBJ whole genome shotgun (WGS) entry which is preliminary data.</text>
</comment>
<evidence type="ECO:0000259" key="14">
    <source>
        <dbReference type="PROSITE" id="PS50894"/>
    </source>
</evidence>
<dbReference type="CDD" id="cd17546">
    <property type="entry name" value="REC_hyHK_CKI1_RcsC-like"/>
    <property type="match status" value="1"/>
</dbReference>
<gene>
    <name evidence="15" type="ORF">OFY17_11600</name>
</gene>
<keyword evidence="4" id="KW-0812">Transmembrane</keyword>
<name>A0ABT2YUE3_9GAMM</name>
<evidence type="ECO:0000256" key="5">
    <source>
        <dbReference type="ARBA" id="ARBA00022741"/>
    </source>
</evidence>
<keyword evidence="12" id="KW-0175">Coiled coil</keyword>
<keyword evidence="2" id="KW-1003">Cell membrane</keyword>
<dbReference type="SUPFAM" id="SSF47226">
    <property type="entry name" value="Histidine-containing phosphotransfer domain, HPT domain"/>
    <property type="match status" value="1"/>
</dbReference>
<feature type="modified residue" description="Phosphohistidine" evidence="10">
    <location>
        <position position="237"/>
    </location>
</feature>
<dbReference type="SUPFAM" id="SSF52172">
    <property type="entry name" value="CheY-like"/>
    <property type="match status" value="1"/>
</dbReference>